<evidence type="ECO:0000313" key="2">
    <source>
        <dbReference type="Proteomes" id="UP001244490"/>
    </source>
</evidence>
<protein>
    <submittedName>
        <fullName evidence="1">Uncharacterized protein</fullName>
    </submittedName>
</protein>
<feature type="non-terminal residue" evidence="1">
    <location>
        <position position="90"/>
    </location>
</feature>
<dbReference type="RefSeq" id="WP_305202366.1">
    <property type="nucleotide sequence ID" value="NZ_JAUUIA010000454.1"/>
</dbReference>
<organism evidence="1 2">
    <name type="scientific">Klebsiella pneumoniae</name>
    <dbReference type="NCBI Taxonomy" id="573"/>
    <lineage>
        <taxon>Bacteria</taxon>
        <taxon>Pseudomonadati</taxon>
        <taxon>Pseudomonadota</taxon>
        <taxon>Gammaproteobacteria</taxon>
        <taxon>Enterobacterales</taxon>
        <taxon>Enterobacteriaceae</taxon>
        <taxon>Klebsiella/Raoultella group</taxon>
        <taxon>Klebsiella</taxon>
        <taxon>Klebsiella pneumoniae complex</taxon>
    </lineage>
</organism>
<sequence>TLNIIYYDTSTSYIQQPTVFSFKLEANGIVTASNFGIYVVEDDAPNFDLIYDATIHTSGLSSSILPITSLLPDIKITDFFSGILKMFNLT</sequence>
<gene>
    <name evidence="1" type="ORF">Q6294_30160</name>
</gene>
<reference evidence="1" key="1">
    <citation type="submission" date="2023-07" db="EMBL/GenBank/DDBJ databases">
        <authorList>
            <person name="Peng Z."/>
        </authorList>
    </citation>
    <scope>NUCLEOTIDE SEQUENCE</scope>
    <source>
        <strain evidence="1">KP219</strain>
    </source>
</reference>
<dbReference type="Proteomes" id="UP001244490">
    <property type="component" value="Unassembled WGS sequence"/>
</dbReference>
<dbReference type="EMBL" id="JAUUIA010000454">
    <property type="protein sequence ID" value="MDP0971208.1"/>
    <property type="molecule type" value="Genomic_DNA"/>
</dbReference>
<name>A0AAW8AIX5_KLEPN</name>
<accession>A0AAW8AIX5</accession>
<comment type="caution">
    <text evidence="1">The sequence shown here is derived from an EMBL/GenBank/DDBJ whole genome shotgun (WGS) entry which is preliminary data.</text>
</comment>
<dbReference type="AlphaFoldDB" id="A0AAW8AIX5"/>
<evidence type="ECO:0000313" key="1">
    <source>
        <dbReference type="EMBL" id="MDP0971208.1"/>
    </source>
</evidence>
<feature type="non-terminal residue" evidence="1">
    <location>
        <position position="1"/>
    </location>
</feature>
<proteinExistence type="predicted"/>